<sequence length="565" mass="63494">MISEAMQQARTKYTQQLEGLSQESKRIHLEICELNKQKNRTVAISLLPAEVLGLVFGAYVADHWSNYTERKGYSERQPRTPYAWFRPILHVCHDWRHAAFLTHGLWTCIVPTRRSCVQFMLKHTGHLPLEIRFSCSAEESTGMRTSSAFRLAIRELTRVRAAQLDVTNSVVRQLAAIEESEPGARTLMIEDLSVDMYATREPSNSIPLFSKAEMPRLVSLETRWGDTDLLNSLCRPSLTSLTFIPGDMVSVGDLTSILERLPLLRNLHVYLGIEGYAPEVARFFELLTFPRDASIHLCLDRNDTEASYRAAVTSITAKMQTISAAAATGVFQPRSIAINTYSMDIRLWAAVQTWKEEGIPDVPLPRFCLRISDEGLSNARSLGHEMVADLASHLLEPWDLSEVVTIRFNSDFPAAQWIGLLQLQSLSKVEGIWLCRGAVRSFLGALAKPLAVSVQTPDSSAKRVLFPNLAAVSIVSEYMHHLPDDPIEVDPVVRLMRLLNRRASMVRKFDAITLIACVNVHDDDILAFSHLSLRPCEAFRSVVDDPLPPYPYSEDSDTEDESDDD</sequence>
<gene>
    <name evidence="1" type="ORF">NM688_g2622</name>
</gene>
<evidence type="ECO:0000313" key="2">
    <source>
        <dbReference type="Proteomes" id="UP001148662"/>
    </source>
</evidence>
<protein>
    <submittedName>
        <fullName evidence="1">Uncharacterized protein</fullName>
    </submittedName>
</protein>
<accession>A0ACC1T867</accession>
<reference evidence="1" key="1">
    <citation type="submission" date="2022-07" db="EMBL/GenBank/DDBJ databases">
        <title>Genome Sequence of Phlebia brevispora.</title>
        <authorList>
            <person name="Buettner E."/>
        </authorList>
    </citation>
    <scope>NUCLEOTIDE SEQUENCE</scope>
    <source>
        <strain evidence="1">MPL23</strain>
    </source>
</reference>
<organism evidence="1 2">
    <name type="scientific">Phlebia brevispora</name>
    <dbReference type="NCBI Taxonomy" id="194682"/>
    <lineage>
        <taxon>Eukaryota</taxon>
        <taxon>Fungi</taxon>
        <taxon>Dikarya</taxon>
        <taxon>Basidiomycota</taxon>
        <taxon>Agaricomycotina</taxon>
        <taxon>Agaricomycetes</taxon>
        <taxon>Polyporales</taxon>
        <taxon>Meruliaceae</taxon>
        <taxon>Phlebia</taxon>
    </lineage>
</organism>
<dbReference type="EMBL" id="JANHOG010000339">
    <property type="protein sequence ID" value="KAJ3555358.1"/>
    <property type="molecule type" value="Genomic_DNA"/>
</dbReference>
<name>A0ACC1T867_9APHY</name>
<keyword evidence="2" id="KW-1185">Reference proteome</keyword>
<proteinExistence type="predicted"/>
<dbReference type="Proteomes" id="UP001148662">
    <property type="component" value="Unassembled WGS sequence"/>
</dbReference>
<comment type="caution">
    <text evidence="1">The sequence shown here is derived from an EMBL/GenBank/DDBJ whole genome shotgun (WGS) entry which is preliminary data.</text>
</comment>
<evidence type="ECO:0000313" key="1">
    <source>
        <dbReference type="EMBL" id="KAJ3555358.1"/>
    </source>
</evidence>